<gene>
    <name evidence="1" type="ORF">GCM10023352_03520</name>
</gene>
<accession>A0ABP9B4Q8</accession>
<name>A0ABP9B4Q8_9MICC</name>
<dbReference type="EMBL" id="BAABKP010000001">
    <property type="protein sequence ID" value="GAA4788986.1"/>
    <property type="molecule type" value="Genomic_DNA"/>
</dbReference>
<protein>
    <recommendedName>
        <fullName evidence="3">Pilus assembly protein TadE</fullName>
    </recommendedName>
</protein>
<organism evidence="1 2">
    <name type="scientific">Rothia endophytica</name>
    <dbReference type="NCBI Taxonomy" id="1324766"/>
    <lineage>
        <taxon>Bacteria</taxon>
        <taxon>Bacillati</taxon>
        <taxon>Actinomycetota</taxon>
        <taxon>Actinomycetes</taxon>
        <taxon>Micrococcales</taxon>
        <taxon>Micrococcaceae</taxon>
        <taxon>Rothia</taxon>
    </lineage>
</organism>
<dbReference type="Proteomes" id="UP001500187">
    <property type="component" value="Unassembled WGS sequence"/>
</dbReference>
<sequence>MVFVLGLVLGAAALGIVQLRLEEGARIGARAAARGEGAETITRIVQEIEPRAAVSVSTSGEFTRVEASRTAPGLIGRLTGWQLVADAQALTEGGGQ</sequence>
<comment type="caution">
    <text evidence="1">The sequence shown here is derived from an EMBL/GenBank/DDBJ whole genome shotgun (WGS) entry which is preliminary data.</text>
</comment>
<evidence type="ECO:0000313" key="1">
    <source>
        <dbReference type="EMBL" id="GAA4788986.1"/>
    </source>
</evidence>
<evidence type="ECO:0008006" key="3">
    <source>
        <dbReference type="Google" id="ProtNLM"/>
    </source>
</evidence>
<keyword evidence="2" id="KW-1185">Reference proteome</keyword>
<proteinExistence type="predicted"/>
<evidence type="ECO:0000313" key="2">
    <source>
        <dbReference type="Proteomes" id="UP001500187"/>
    </source>
</evidence>
<dbReference type="InterPro" id="IPR049790">
    <property type="entry name" value="Rv3655c/TadE"/>
</dbReference>
<reference evidence="2" key="1">
    <citation type="journal article" date="2019" name="Int. J. Syst. Evol. Microbiol.">
        <title>The Global Catalogue of Microorganisms (GCM) 10K type strain sequencing project: providing services to taxonomists for standard genome sequencing and annotation.</title>
        <authorList>
            <consortium name="The Broad Institute Genomics Platform"/>
            <consortium name="The Broad Institute Genome Sequencing Center for Infectious Disease"/>
            <person name="Wu L."/>
            <person name="Ma J."/>
        </authorList>
    </citation>
    <scope>NUCLEOTIDE SEQUENCE [LARGE SCALE GENOMIC DNA]</scope>
    <source>
        <strain evidence="2">JCM 18541</strain>
    </source>
</reference>
<dbReference type="NCBIfam" id="NF041390">
    <property type="entry name" value="TadE_Rv3655c"/>
    <property type="match status" value="1"/>
</dbReference>